<dbReference type="CDD" id="cd00038">
    <property type="entry name" value="CAP_ED"/>
    <property type="match status" value="2"/>
</dbReference>
<dbReference type="InterPro" id="IPR018490">
    <property type="entry name" value="cNMP-bd_dom_sf"/>
</dbReference>
<dbReference type="Pfam" id="PF00027">
    <property type="entry name" value="cNMP_binding"/>
    <property type="match status" value="2"/>
</dbReference>
<keyword evidence="4 10" id="KW-1133">Transmembrane helix</keyword>
<dbReference type="PROSITE" id="PS00889">
    <property type="entry name" value="CNMP_BINDING_2"/>
    <property type="match status" value="1"/>
</dbReference>
<evidence type="ECO:0000256" key="8">
    <source>
        <dbReference type="ARBA" id="ARBA00023303"/>
    </source>
</evidence>
<keyword evidence="5" id="KW-0406">Ion transport</keyword>
<evidence type="ECO:0000256" key="2">
    <source>
        <dbReference type="ARBA" id="ARBA00022448"/>
    </source>
</evidence>
<evidence type="ECO:0000256" key="4">
    <source>
        <dbReference type="ARBA" id="ARBA00022989"/>
    </source>
</evidence>
<evidence type="ECO:0000256" key="6">
    <source>
        <dbReference type="ARBA" id="ARBA00023136"/>
    </source>
</evidence>
<dbReference type="SUPFAM" id="SSF51206">
    <property type="entry name" value="cAMP-binding domain-like"/>
    <property type="match status" value="2"/>
</dbReference>
<keyword evidence="12" id="KW-0496">Mitochondrion</keyword>
<dbReference type="InterPro" id="IPR014710">
    <property type="entry name" value="RmlC-like_jellyroll"/>
</dbReference>
<geneLocation type="mitochondrion" evidence="12"/>
<keyword evidence="3 10" id="KW-0812">Transmembrane</keyword>
<dbReference type="Gene3D" id="1.10.287.70">
    <property type="match status" value="2"/>
</dbReference>
<evidence type="ECO:0000256" key="9">
    <source>
        <dbReference type="SAM" id="MobiDB-lite"/>
    </source>
</evidence>
<feature type="domain" description="Cyclic nucleotide-binding" evidence="11">
    <location>
        <begin position="483"/>
        <end position="585"/>
    </location>
</feature>
<feature type="transmembrane region" description="Helical" evidence="10">
    <location>
        <begin position="150"/>
        <end position="168"/>
    </location>
</feature>
<evidence type="ECO:0000256" key="1">
    <source>
        <dbReference type="ARBA" id="ARBA00004141"/>
    </source>
</evidence>
<dbReference type="GO" id="GO:0016020">
    <property type="term" value="C:membrane"/>
    <property type="evidence" value="ECO:0007669"/>
    <property type="project" value="UniProtKB-SubCell"/>
</dbReference>
<keyword evidence="2" id="KW-0813">Transport</keyword>
<feature type="transmembrane region" description="Helical" evidence="10">
    <location>
        <begin position="807"/>
        <end position="825"/>
    </location>
</feature>
<dbReference type="PANTHER" id="PTHR45638:SF11">
    <property type="entry name" value="CYCLIC NUCLEOTIDE-GATED CATION CHANNEL SUBUNIT A"/>
    <property type="match status" value="1"/>
</dbReference>
<feature type="transmembrane region" description="Helical" evidence="10">
    <location>
        <begin position="379"/>
        <end position="398"/>
    </location>
</feature>
<dbReference type="AlphaFoldDB" id="A0A3P3YNJ9"/>
<feature type="compositionally biased region" description="Polar residues" evidence="9">
    <location>
        <begin position="1130"/>
        <end position="1174"/>
    </location>
</feature>
<feature type="transmembrane region" description="Helical" evidence="10">
    <location>
        <begin position="754"/>
        <end position="774"/>
    </location>
</feature>
<keyword evidence="6 10" id="KW-0472">Membrane</keyword>
<protein>
    <recommendedName>
        <fullName evidence="11">Cyclic nucleotide-binding domain-containing protein</fullName>
    </recommendedName>
</protein>
<sequence>MTTTRGKYVVAPMPLPTAWGAVKEELTSTSDEQHSDNKLVSDESKGVSVRDGDEIYGRPRHQSLVSMIASRLRVSLFESAHSRASSSTTISKRLSVVRESESAAYGSNQQPHVVIVNPKSDDGDDDDEDVVVESEEALHGPVIFAPDSPFVTVWLTILTAMITFAVYAVPFETAFETDSVLLTAVSIVIDAFFILDIVRKFRTVRTVDCYRGRGTARSLTRSGIVPQGFMDEGRLIRDPARIRKHYLNGSFAIDLVASVPMDIIRLWLPHTSPILGANKLMSVFHCVLLIRDLEHSRDVNLSLVRVTKLIIYAVLLCHYVACIWFGLGWIEGFGENNWLPSRELLESSLLQQYLSAMYFAVGLMFSQAETPQPVTNLEIIFTLAVSLISIMLLAYVVGSIDIAGNALDDAWVVHDQKRHYCQRFLKQHKISKGLQLRIQNHYRYLWSKHNSLISGSEIDRLPHNLKTLVVMHILKDMFDSMPFLNSMSPAAKRCFVSSLRQRYTVADEVICTQDAKAQNLFFMKSGRVSLLYCSSAGRYTRTSILTGQTVFGEVAILPGERYIVTAQALSPCELYCLSHDKWQTLARLYAHDTNAVLGAFKARIQAQTDQNRRIEIDQVERGDAEAKKARARWRKIRYSVWFTVRGRRRTWRQRAQKTWHIAKTFTIHPLHPMWQRWETIVLLVIVAMSVRLSVLLSTNESLVTPGGIAFDTVSNAIMFVDLILRFRLCVSLPNGTLEVAPRNIERRFLRSRQFWWYLIGCVPAGVAMPSNPWMRINKLVWVSRLNALLDQQLHVYFEASLAQLMKMTAHFLAVVHVTTCGYLIVNTFDGYGARNDATSWAIPFNLSHSTPGSRYSHGLFFSLKVLIRIGSLAAPTTTLEFVYTIATSIAGLFVVGYVIGRVGNLIARIDVADNDFHHRVRRTDAILSTLNVPVELRTDAFRFFQYEDQSNRGVDPEVALGDLPLCLRQDVMMEICGKILMTSALFEKVSASMLRPIVGHMTFVSIPAEQFIFQNGDIGDSVYFILKGLVGLVLPGAIVPVKFLHPGTCFGEAAMLSGGVRSASIIAIEPTHLVRLDKAHFATMLEDHPDFVKRIQNVVQHRRHEFHRNDPTRNSISISRRIQQKIRSDTGGSEASTDQTGAVSRITTYASSPDTQQQHPVADSRSSSLTPDTA</sequence>
<dbReference type="PANTHER" id="PTHR45638">
    <property type="entry name" value="CYCLIC NUCLEOTIDE-GATED CATION CHANNEL SUBUNIT A"/>
    <property type="match status" value="1"/>
</dbReference>
<evidence type="ECO:0000313" key="13">
    <source>
        <dbReference type="Proteomes" id="UP000290189"/>
    </source>
</evidence>
<feature type="transmembrane region" description="Helical" evidence="10">
    <location>
        <begin position="881"/>
        <end position="899"/>
    </location>
</feature>
<dbReference type="Gene3D" id="1.10.287.630">
    <property type="entry name" value="Helix hairpin bin"/>
    <property type="match status" value="2"/>
</dbReference>
<evidence type="ECO:0000256" key="10">
    <source>
        <dbReference type="SAM" id="Phobius"/>
    </source>
</evidence>
<dbReference type="InterPro" id="IPR050866">
    <property type="entry name" value="CNG_cation_channel"/>
</dbReference>
<accession>A0A3P3YNJ9</accession>
<feature type="domain" description="Cyclic nucleotide-binding" evidence="11">
    <location>
        <begin position="985"/>
        <end position="1102"/>
    </location>
</feature>
<dbReference type="PROSITE" id="PS50042">
    <property type="entry name" value="CNMP_BINDING_3"/>
    <property type="match status" value="2"/>
</dbReference>
<name>A0A3P3YNJ9_PLABS</name>
<keyword evidence="8" id="KW-0407">Ion channel</keyword>
<dbReference type="GO" id="GO:0044877">
    <property type="term" value="F:protein-containing complex binding"/>
    <property type="evidence" value="ECO:0007669"/>
    <property type="project" value="TreeGrafter"/>
</dbReference>
<dbReference type="Gene3D" id="2.60.120.10">
    <property type="entry name" value="Jelly Rolls"/>
    <property type="match status" value="2"/>
</dbReference>
<dbReference type="SMART" id="SM00100">
    <property type="entry name" value="cNMP"/>
    <property type="match status" value="2"/>
</dbReference>
<dbReference type="InterPro" id="IPR000595">
    <property type="entry name" value="cNMP-bd_dom"/>
</dbReference>
<reference evidence="12 13" key="1">
    <citation type="submission" date="2018-03" db="EMBL/GenBank/DDBJ databases">
        <authorList>
            <person name="Fogelqvist J."/>
        </authorList>
    </citation>
    <scope>NUCLEOTIDE SEQUENCE [LARGE SCALE GENOMIC DNA]</scope>
</reference>
<dbReference type="Pfam" id="PF00520">
    <property type="entry name" value="Ion_trans"/>
    <property type="match status" value="1"/>
</dbReference>
<feature type="region of interest" description="Disordered" evidence="9">
    <location>
        <begin position="1124"/>
        <end position="1174"/>
    </location>
</feature>
<keyword evidence="7" id="KW-1071">Ligand-gated ion channel</keyword>
<dbReference type="InterPro" id="IPR018488">
    <property type="entry name" value="cNMP-bd_CS"/>
</dbReference>
<proteinExistence type="predicted"/>
<evidence type="ECO:0000256" key="5">
    <source>
        <dbReference type="ARBA" id="ARBA00023065"/>
    </source>
</evidence>
<evidence type="ECO:0000259" key="11">
    <source>
        <dbReference type="PROSITE" id="PS50042"/>
    </source>
</evidence>
<dbReference type="SUPFAM" id="SSF81324">
    <property type="entry name" value="Voltage-gated potassium channels"/>
    <property type="match status" value="2"/>
</dbReference>
<dbReference type="GO" id="GO:0005221">
    <property type="term" value="F:intracellularly cyclic nucleotide-activated monoatomic cation channel activity"/>
    <property type="evidence" value="ECO:0007669"/>
    <property type="project" value="InterPro"/>
</dbReference>
<evidence type="ECO:0000313" key="12">
    <source>
        <dbReference type="EMBL" id="SPR01360.1"/>
    </source>
</evidence>
<gene>
    <name evidence="12" type="ORF">PLBR_LOCUS8575</name>
</gene>
<evidence type="ECO:0000256" key="3">
    <source>
        <dbReference type="ARBA" id="ARBA00022692"/>
    </source>
</evidence>
<organism evidence="12 13">
    <name type="scientific">Plasmodiophora brassicae</name>
    <name type="common">Clubroot disease agent</name>
    <dbReference type="NCBI Taxonomy" id="37360"/>
    <lineage>
        <taxon>Eukaryota</taxon>
        <taxon>Sar</taxon>
        <taxon>Rhizaria</taxon>
        <taxon>Endomyxa</taxon>
        <taxon>Phytomyxea</taxon>
        <taxon>Plasmodiophorida</taxon>
        <taxon>Plasmodiophoridae</taxon>
        <taxon>Plasmodiophora</taxon>
    </lineage>
</organism>
<comment type="subcellular location">
    <subcellularLocation>
        <location evidence="1">Membrane</location>
        <topology evidence="1">Multi-pass membrane protein</topology>
    </subcellularLocation>
</comment>
<dbReference type="Proteomes" id="UP000290189">
    <property type="component" value="Unassembled WGS sequence"/>
</dbReference>
<dbReference type="InterPro" id="IPR005821">
    <property type="entry name" value="Ion_trans_dom"/>
</dbReference>
<evidence type="ECO:0000256" key="7">
    <source>
        <dbReference type="ARBA" id="ARBA00023286"/>
    </source>
</evidence>
<dbReference type="EMBL" id="OVEO01000017">
    <property type="protein sequence ID" value="SPR01360.1"/>
    <property type="molecule type" value="Genomic_DNA"/>
</dbReference>
<feature type="region of interest" description="Disordered" evidence="9">
    <location>
        <begin position="25"/>
        <end position="54"/>
    </location>
</feature>
<feature type="transmembrane region" description="Helical" evidence="10">
    <location>
        <begin position="180"/>
        <end position="198"/>
    </location>
</feature>
<feature type="transmembrane region" description="Helical" evidence="10">
    <location>
        <begin position="310"/>
        <end position="330"/>
    </location>
</feature>